<feature type="region of interest" description="Disordered" evidence="1">
    <location>
        <begin position="1"/>
        <end position="24"/>
    </location>
</feature>
<evidence type="ECO:0000313" key="3">
    <source>
        <dbReference type="Proteomes" id="UP000242715"/>
    </source>
</evidence>
<evidence type="ECO:0000256" key="1">
    <source>
        <dbReference type="SAM" id="MobiDB-lite"/>
    </source>
</evidence>
<protein>
    <submittedName>
        <fullName evidence="2">Uncharacterized protein</fullName>
    </submittedName>
</protein>
<dbReference type="Proteomes" id="UP000242715">
    <property type="component" value="Unassembled WGS sequence"/>
</dbReference>
<keyword evidence="3" id="KW-1185">Reference proteome</keyword>
<accession>A0A2Z6P377</accession>
<gene>
    <name evidence="2" type="ORF">TSUD_376590</name>
</gene>
<name>A0A2Z6P377_TRISU</name>
<dbReference type="AlphaFoldDB" id="A0A2Z6P377"/>
<organism evidence="2 3">
    <name type="scientific">Trifolium subterraneum</name>
    <name type="common">Subterranean clover</name>
    <dbReference type="NCBI Taxonomy" id="3900"/>
    <lineage>
        <taxon>Eukaryota</taxon>
        <taxon>Viridiplantae</taxon>
        <taxon>Streptophyta</taxon>
        <taxon>Embryophyta</taxon>
        <taxon>Tracheophyta</taxon>
        <taxon>Spermatophyta</taxon>
        <taxon>Magnoliopsida</taxon>
        <taxon>eudicotyledons</taxon>
        <taxon>Gunneridae</taxon>
        <taxon>Pentapetalae</taxon>
        <taxon>rosids</taxon>
        <taxon>fabids</taxon>
        <taxon>Fabales</taxon>
        <taxon>Fabaceae</taxon>
        <taxon>Papilionoideae</taxon>
        <taxon>50 kb inversion clade</taxon>
        <taxon>NPAAA clade</taxon>
        <taxon>Hologalegina</taxon>
        <taxon>IRL clade</taxon>
        <taxon>Trifolieae</taxon>
        <taxon>Trifolium</taxon>
    </lineage>
</organism>
<sequence>MSNVTTDMIISHEETDDDTEETKYEKGNSECNLFDWGFGCGKEVGGSGEGFGWG</sequence>
<evidence type="ECO:0000313" key="2">
    <source>
        <dbReference type="EMBL" id="GAU50206.1"/>
    </source>
</evidence>
<proteinExistence type="predicted"/>
<dbReference type="EMBL" id="DF974712">
    <property type="protein sequence ID" value="GAU50206.1"/>
    <property type="molecule type" value="Genomic_DNA"/>
</dbReference>
<reference evidence="3" key="1">
    <citation type="journal article" date="2017" name="Front. Plant Sci.">
        <title>Climate Clever Clovers: New Paradigm to Reduce the Environmental Footprint of Ruminants by Breeding Low Methanogenic Forages Utilizing Haplotype Variation.</title>
        <authorList>
            <person name="Kaur P."/>
            <person name="Appels R."/>
            <person name="Bayer P.E."/>
            <person name="Keeble-Gagnere G."/>
            <person name="Wang J."/>
            <person name="Hirakawa H."/>
            <person name="Shirasawa K."/>
            <person name="Vercoe P."/>
            <person name="Stefanova K."/>
            <person name="Durmic Z."/>
            <person name="Nichols P."/>
            <person name="Revell C."/>
            <person name="Isobe S.N."/>
            <person name="Edwards D."/>
            <person name="Erskine W."/>
        </authorList>
    </citation>
    <scope>NUCLEOTIDE SEQUENCE [LARGE SCALE GENOMIC DNA]</scope>
    <source>
        <strain evidence="3">cv. Daliak</strain>
    </source>
</reference>